<feature type="compositionally biased region" description="Basic and acidic residues" evidence="1">
    <location>
        <begin position="28"/>
        <end position="40"/>
    </location>
</feature>
<dbReference type="RefSeq" id="WP_015258660.1">
    <property type="nucleotide sequence ID" value="NC_019902.2"/>
</dbReference>
<dbReference type="GO" id="GO:0042597">
    <property type="term" value="C:periplasmic space"/>
    <property type="evidence" value="ECO:0007669"/>
    <property type="project" value="InterPro"/>
</dbReference>
<dbReference type="STRING" id="1255043.TVNIR_1872"/>
<dbReference type="Proteomes" id="UP000010809">
    <property type="component" value="Chromosome"/>
</dbReference>
<gene>
    <name evidence="3" type="ordered locus">TVNIR_1872</name>
</gene>
<dbReference type="EMBL" id="CP003989">
    <property type="protein sequence ID" value="AGA33533.1"/>
    <property type="molecule type" value="Genomic_DNA"/>
</dbReference>
<evidence type="ECO:0000313" key="4">
    <source>
        <dbReference type="Proteomes" id="UP000010809"/>
    </source>
</evidence>
<protein>
    <recommendedName>
        <fullName evidence="5">Periplasmic heavy metal sensor</fullName>
    </recommendedName>
</protein>
<dbReference type="PATRIC" id="fig|1255043.3.peg.1895"/>
<accession>L0DWW0</accession>
<keyword evidence="4" id="KW-1185">Reference proteome</keyword>
<evidence type="ECO:0000313" key="3">
    <source>
        <dbReference type="EMBL" id="AGA33533.1"/>
    </source>
</evidence>
<dbReference type="Gene3D" id="1.20.120.1490">
    <property type="match status" value="1"/>
</dbReference>
<evidence type="ECO:0000256" key="1">
    <source>
        <dbReference type="SAM" id="MobiDB-lite"/>
    </source>
</evidence>
<sequence length="207" mass="22766">MKKALLLPILCIALPALAQPPHAHPHPGHGESHIHPDPGHTAETASGPNAGHGTKAADHHHHATYAGLQDRRIKALSDQQIEDLMAGRGMSMALPAELNGYPGPVHTLELARELDLSAEQERQTRQLYAEMQHEARALGERLIAAEEVLDRLFRDGDATPENVLAAALEAARAQGELRATHLRYHLHMIDVLTPEQVERYNTVRGYH</sequence>
<dbReference type="AlphaFoldDB" id="L0DWW0"/>
<organism evidence="3 4">
    <name type="scientific">Thioalkalivibrio nitratireducens (strain DSM 14787 / UNIQEM 213 / ALEN2)</name>
    <dbReference type="NCBI Taxonomy" id="1255043"/>
    <lineage>
        <taxon>Bacteria</taxon>
        <taxon>Pseudomonadati</taxon>
        <taxon>Pseudomonadota</taxon>
        <taxon>Gammaproteobacteria</taxon>
        <taxon>Chromatiales</taxon>
        <taxon>Ectothiorhodospiraceae</taxon>
        <taxon>Thioalkalivibrio</taxon>
    </lineage>
</organism>
<dbReference type="eggNOG" id="COG3678">
    <property type="taxonomic scope" value="Bacteria"/>
</dbReference>
<name>L0DWW0_THIND</name>
<feature type="chain" id="PRO_5003940481" description="Periplasmic heavy metal sensor" evidence="2">
    <location>
        <begin position="19"/>
        <end position="207"/>
    </location>
</feature>
<keyword evidence="2" id="KW-0732">Signal</keyword>
<dbReference type="KEGG" id="tni:TVNIR_1872"/>
<dbReference type="OrthoDB" id="7353511at2"/>
<dbReference type="HOGENOM" id="CLU_108466_0_0_6"/>
<proteinExistence type="predicted"/>
<evidence type="ECO:0008006" key="5">
    <source>
        <dbReference type="Google" id="ProtNLM"/>
    </source>
</evidence>
<feature type="region of interest" description="Disordered" evidence="1">
    <location>
        <begin position="21"/>
        <end position="61"/>
    </location>
</feature>
<evidence type="ECO:0000256" key="2">
    <source>
        <dbReference type="SAM" id="SignalP"/>
    </source>
</evidence>
<feature type="signal peptide" evidence="2">
    <location>
        <begin position="1"/>
        <end position="18"/>
    </location>
</feature>
<reference evidence="3" key="1">
    <citation type="submission" date="2015-12" db="EMBL/GenBank/DDBJ databases">
        <authorList>
            <person name="Tikhonova T.V."/>
            <person name="Pavlov A.R."/>
            <person name="Beletsky A.V."/>
            <person name="Mardanov A.V."/>
            <person name="Sorokin D.Y."/>
            <person name="Ravin N.V."/>
            <person name="Popov V.O."/>
        </authorList>
    </citation>
    <scope>NUCLEOTIDE SEQUENCE</scope>
    <source>
        <strain evidence="3">DSM 14787</strain>
    </source>
</reference>